<sequence length="77" mass="8491">MKLSVSLPEEDVRFIDEYLGRAAEHGNRSAVIQLAIGLLRESSLRDEYLAAFDEWDAGEDALLWEPTAADGALDAAR</sequence>
<organism evidence="1 2">
    <name type="scientific">Actinokineospora auranticolor</name>
    <dbReference type="NCBI Taxonomy" id="155976"/>
    <lineage>
        <taxon>Bacteria</taxon>
        <taxon>Bacillati</taxon>
        <taxon>Actinomycetota</taxon>
        <taxon>Actinomycetes</taxon>
        <taxon>Pseudonocardiales</taxon>
        <taxon>Pseudonocardiaceae</taxon>
        <taxon>Actinokineospora</taxon>
    </lineage>
</organism>
<protein>
    <recommendedName>
        <fullName evidence="3">Ribbon-helix-helix CopG family protein</fullName>
    </recommendedName>
</protein>
<gene>
    <name evidence="1" type="ORF">CLV40_109153</name>
</gene>
<keyword evidence="2" id="KW-1185">Reference proteome</keyword>
<accession>A0A2S6GNG5</accession>
<comment type="caution">
    <text evidence="1">The sequence shown here is derived from an EMBL/GenBank/DDBJ whole genome shotgun (WGS) entry which is preliminary data.</text>
</comment>
<dbReference type="RefSeq" id="WP_104480142.1">
    <property type="nucleotide sequence ID" value="NZ_CP154825.1"/>
</dbReference>
<reference evidence="1 2" key="1">
    <citation type="submission" date="2018-02" db="EMBL/GenBank/DDBJ databases">
        <title>Genomic Encyclopedia of Archaeal and Bacterial Type Strains, Phase II (KMG-II): from individual species to whole genera.</title>
        <authorList>
            <person name="Goeker M."/>
        </authorList>
    </citation>
    <scope>NUCLEOTIDE SEQUENCE [LARGE SCALE GENOMIC DNA]</scope>
    <source>
        <strain evidence="1 2">YU 961-1</strain>
    </source>
</reference>
<proteinExistence type="predicted"/>
<dbReference type="EMBL" id="PTIX01000009">
    <property type="protein sequence ID" value="PPK66768.1"/>
    <property type="molecule type" value="Genomic_DNA"/>
</dbReference>
<evidence type="ECO:0008006" key="3">
    <source>
        <dbReference type="Google" id="ProtNLM"/>
    </source>
</evidence>
<dbReference type="OrthoDB" id="3692970at2"/>
<evidence type="ECO:0000313" key="1">
    <source>
        <dbReference type="EMBL" id="PPK66768.1"/>
    </source>
</evidence>
<name>A0A2S6GNG5_9PSEU</name>
<dbReference type="Proteomes" id="UP000239203">
    <property type="component" value="Unassembled WGS sequence"/>
</dbReference>
<evidence type="ECO:0000313" key="2">
    <source>
        <dbReference type="Proteomes" id="UP000239203"/>
    </source>
</evidence>
<dbReference type="AlphaFoldDB" id="A0A2S6GNG5"/>